<dbReference type="InterPro" id="IPR002372">
    <property type="entry name" value="PQQ_rpt_dom"/>
</dbReference>
<dbReference type="InterPro" id="IPR036909">
    <property type="entry name" value="Cyt_c-like_dom_sf"/>
</dbReference>
<keyword evidence="3 8" id="KW-0349">Heme</keyword>
<comment type="caution">
    <text evidence="11">The sequence shown here is derived from an EMBL/GenBank/DDBJ whole genome shotgun (WGS) entry which is preliminary data.</text>
</comment>
<dbReference type="GO" id="GO:0016491">
    <property type="term" value="F:oxidoreductase activity"/>
    <property type="evidence" value="ECO:0007669"/>
    <property type="project" value="UniProtKB-KW"/>
</dbReference>
<dbReference type="Proteomes" id="UP000323708">
    <property type="component" value="Unassembled WGS sequence"/>
</dbReference>
<feature type="signal peptide" evidence="9">
    <location>
        <begin position="1"/>
        <end position="20"/>
    </location>
</feature>
<evidence type="ECO:0000256" key="5">
    <source>
        <dbReference type="ARBA" id="ARBA00022729"/>
    </source>
</evidence>
<gene>
    <name evidence="11" type="ORF">F0M18_06685</name>
</gene>
<evidence type="ECO:0000256" key="6">
    <source>
        <dbReference type="ARBA" id="ARBA00023002"/>
    </source>
</evidence>
<proteinExistence type="inferred from homology"/>
<dbReference type="RefSeq" id="WP_149610651.1">
    <property type="nucleotide sequence ID" value="NZ_VTUX01000003.1"/>
</dbReference>
<dbReference type="GO" id="GO:0009055">
    <property type="term" value="F:electron transfer activity"/>
    <property type="evidence" value="ECO:0007669"/>
    <property type="project" value="InterPro"/>
</dbReference>
<sequence>MKSSLCLVLVVLASIGVARAAEEVSGKVLYEKHCQECHGGAVSKAPQLSLLQIMSAGSIYRAMNDGVMREQASALDDRQRRLVAEYLTGSSLDNATAAALPAACERDAAVFDYGQRPHMQGWGVTRDNQRRFEGNHTVINAENVSRLRLKWAFAYPEAVRARSQPAFAGGALYVGSQNGTVFALDEDSGCLRWTFNTTAEVRTGIVVADWKPGAKTEPLLYFGDLVGNVYALSAVSGKLVWRDRADDHPSLTLTAAPALYEGRLYVPLSALEVTAAADPNYACCTFRGGVAVYDALSGDKLWTAYSIQEPGRKVGENSVGTARIAPSGAPIWNTPALDPKRGLLYVGTGTNYSSPANDTSDAILAFDMQDGSMRWHQQMTAGDAWNMGCETEDRINCPPEDGPDYDFGAAVILAQTPAGKDVLIAGQKSGDVYALDPDAGGKVLWHQKLGRGGIQGGVHFGMAVDGGTVYVPMSDFDGGARWPGKPYPGMFALDIATGEVMWYQRTQDQCAGREFCQPGLSSPASAFPGGVLSGAMDGRLRAYRAADGKVLWDVDTAVAYETINGVRAQGGSFGGGSGPVLKGRRLFVNSGYGIYFHMPGNVLLAYELLPE</sequence>
<keyword evidence="7 8" id="KW-0408">Iron</keyword>
<keyword evidence="6" id="KW-0560">Oxidoreductase</keyword>
<keyword evidence="5 9" id="KW-0732">Signal</keyword>
<reference evidence="11 12" key="1">
    <citation type="submission" date="2019-09" db="EMBL/GenBank/DDBJ databases">
        <authorList>
            <person name="Chen X.-Y."/>
        </authorList>
    </citation>
    <scope>NUCLEOTIDE SEQUENCE [LARGE SCALE GENOMIC DNA]</scope>
    <source>
        <strain evidence="11 12">NY5</strain>
    </source>
</reference>
<dbReference type="SUPFAM" id="SSF50998">
    <property type="entry name" value="Quinoprotein alcohol dehydrogenase-like"/>
    <property type="match status" value="1"/>
</dbReference>
<comment type="cofactor">
    <cofactor evidence="1">
        <name>pyrroloquinoline quinone</name>
        <dbReference type="ChEBI" id="CHEBI:58442"/>
    </cofactor>
</comment>
<name>A0A5B0X2J1_9GAMM</name>
<dbReference type="SUPFAM" id="SSF46626">
    <property type="entry name" value="Cytochrome c"/>
    <property type="match status" value="1"/>
</dbReference>
<dbReference type="PANTHER" id="PTHR32303">
    <property type="entry name" value="QUINOPROTEIN ALCOHOL DEHYDROGENASE (CYTOCHROME C)"/>
    <property type="match status" value="1"/>
</dbReference>
<evidence type="ECO:0000256" key="4">
    <source>
        <dbReference type="ARBA" id="ARBA00022723"/>
    </source>
</evidence>
<dbReference type="GO" id="GO:0020037">
    <property type="term" value="F:heme binding"/>
    <property type="evidence" value="ECO:0007669"/>
    <property type="project" value="InterPro"/>
</dbReference>
<evidence type="ECO:0000256" key="9">
    <source>
        <dbReference type="SAM" id="SignalP"/>
    </source>
</evidence>
<keyword evidence="4 8" id="KW-0479">Metal-binding</keyword>
<dbReference type="PROSITE" id="PS51007">
    <property type="entry name" value="CYTC"/>
    <property type="match status" value="1"/>
</dbReference>
<evidence type="ECO:0000256" key="3">
    <source>
        <dbReference type="ARBA" id="ARBA00022617"/>
    </source>
</evidence>
<dbReference type="InterPro" id="IPR018391">
    <property type="entry name" value="PQQ_b-propeller_rpt"/>
</dbReference>
<dbReference type="GO" id="GO:0046872">
    <property type="term" value="F:metal ion binding"/>
    <property type="evidence" value="ECO:0007669"/>
    <property type="project" value="UniProtKB-KW"/>
</dbReference>
<accession>A0A5B0X2J1</accession>
<dbReference type="InterPro" id="IPR009056">
    <property type="entry name" value="Cyt_c-like_dom"/>
</dbReference>
<evidence type="ECO:0000259" key="10">
    <source>
        <dbReference type="PROSITE" id="PS51007"/>
    </source>
</evidence>
<evidence type="ECO:0000313" key="12">
    <source>
        <dbReference type="Proteomes" id="UP000323708"/>
    </source>
</evidence>
<dbReference type="Gene3D" id="1.10.760.10">
    <property type="entry name" value="Cytochrome c-like domain"/>
    <property type="match status" value="1"/>
</dbReference>
<dbReference type="AlphaFoldDB" id="A0A5B0X2J1"/>
<dbReference type="InterPro" id="IPR011047">
    <property type="entry name" value="Quinoprotein_ADH-like_sf"/>
</dbReference>
<feature type="domain" description="Cytochrome c" evidence="10">
    <location>
        <begin position="21"/>
        <end position="91"/>
    </location>
</feature>
<organism evidence="11 12">
    <name type="scientific">Pseudohalioglobus sediminis</name>
    <dbReference type="NCBI Taxonomy" id="2606449"/>
    <lineage>
        <taxon>Bacteria</taxon>
        <taxon>Pseudomonadati</taxon>
        <taxon>Pseudomonadota</taxon>
        <taxon>Gammaproteobacteria</taxon>
        <taxon>Cellvibrionales</taxon>
        <taxon>Halieaceae</taxon>
        <taxon>Pseudohalioglobus</taxon>
    </lineage>
</organism>
<evidence type="ECO:0000256" key="7">
    <source>
        <dbReference type="ARBA" id="ARBA00023004"/>
    </source>
</evidence>
<evidence type="ECO:0000256" key="1">
    <source>
        <dbReference type="ARBA" id="ARBA00001931"/>
    </source>
</evidence>
<dbReference type="PANTHER" id="PTHR32303:SF10">
    <property type="entry name" value="OUTER MEMBRANE PROTEIN ASSEMBLY FACTOR BAMB"/>
    <property type="match status" value="1"/>
</dbReference>
<dbReference type="Pfam" id="PF13442">
    <property type="entry name" value="Cytochrome_CBB3"/>
    <property type="match status" value="1"/>
</dbReference>
<evidence type="ECO:0000256" key="8">
    <source>
        <dbReference type="PROSITE-ProRule" id="PRU00433"/>
    </source>
</evidence>
<feature type="chain" id="PRO_5023104744" evidence="9">
    <location>
        <begin position="21"/>
        <end position="611"/>
    </location>
</feature>
<keyword evidence="12" id="KW-1185">Reference proteome</keyword>
<evidence type="ECO:0000256" key="2">
    <source>
        <dbReference type="ARBA" id="ARBA00008156"/>
    </source>
</evidence>
<evidence type="ECO:0000313" key="11">
    <source>
        <dbReference type="EMBL" id="KAA1192359.1"/>
    </source>
</evidence>
<dbReference type="Gene3D" id="2.140.10.10">
    <property type="entry name" value="Quinoprotein alcohol dehydrogenase-like superfamily"/>
    <property type="match status" value="2"/>
</dbReference>
<comment type="similarity">
    <text evidence="2">Belongs to the bacterial PQQ dehydrogenase family.</text>
</comment>
<protein>
    <submittedName>
        <fullName evidence="11">PQQ-binding-like beta-propeller repeat protein</fullName>
    </submittedName>
</protein>
<dbReference type="EMBL" id="VTUX01000003">
    <property type="protein sequence ID" value="KAA1192359.1"/>
    <property type="molecule type" value="Genomic_DNA"/>
</dbReference>
<dbReference type="SMART" id="SM00564">
    <property type="entry name" value="PQQ"/>
    <property type="match status" value="7"/>
</dbReference>
<dbReference type="Pfam" id="PF01011">
    <property type="entry name" value="PQQ"/>
    <property type="match status" value="1"/>
</dbReference>